<proteinExistence type="inferred from homology"/>
<dbReference type="Proteomes" id="UP000308828">
    <property type="component" value="Unassembled WGS sequence"/>
</dbReference>
<dbReference type="GO" id="GO:0016020">
    <property type="term" value="C:membrane"/>
    <property type="evidence" value="ECO:0007669"/>
    <property type="project" value="InterPro"/>
</dbReference>
<feature type="transmembrane region" description="Helical" evidence="3">
    <location>
        <begin position="173"/>
        <end position="191"/>
    </location>
</feature>
<dbReference type="EMBL" id="STGV01000003">
    <property type="protein sequence ID" value="THV23373.1"/>
    <property type="molecule type" value="Genomic_DNA"/>
</dbReference>
<reference evidence="4 5" key="1">
    <citation type="submission" date="2019-04" db="EMBL/GenBank/DDBJ databases">
        <title>Genome sequence of strain shin9-1.</title>
        <authorList>
            <person name="Gao J."/>
            <person name="Sun J."/>
        </authorList>
    </citation>
    <scope>NUCLEOTIDE SEQUENCE [LARGE SCALE GENOMIC DNA]</scope>
    <source>
        <strain evidence="5">shin9-1</strain>
    </source>
</reference>
<keyword evidence="3" id="KW-0812">Transmembrane</keyword>
<name>A0A4S8P003_9HYPH</name>
<dbReference type="InterPro" id="IPR048254">
    <property type="entry name" value="CDP_ALCOHOL_P_TRANSF_CS"/>
</dbReference>
<protein>
    <submittedName>
        <fullName evidence="4">CDP-alcohol phosphatidyltransferase family protein</fullName>
    </submittedName>
</protein>
<keyword evidence="3" id="KW-0472">Membrane</keyword>
<accession>A0A4S8P003</accession>
<feature type="transmembrane region" description="Helical" evidence="3">
    <location>
        <begin position="33"/>
        <end position="60"/>
    </location>
</feature>
<dbReference type="Gene3D" id="1.20.120.1760">
    <property type="match status" value="1"/>
</dbReference>
<dbReference type="RefSeq" id="WP_136598813.1">
    <property type="nucleotide sequence ID" value="NZ_STGV01000003.1"/>
</dbReference>
<evidence type="ECO:0000256" key="1">
    <source>
        <dbReference type="ARBA" id="ARBA00022679"/>
    </source>
</evidence>
<feature type="transmembrane region" description="Helical" evidence="3">
    <location>
        <begin position="81"/>
        <end position="103"/>
    </location>
</feature>
<organism evidence="4 5">
    <name type="scientific">Peteryoungia ipomoeae</name>
    <dbReference type="NCBI Taxonomy" id="1210932"/>
    <lineage>
        <taxon>Bacteria</taxon>
        <taxon>Pseudomonadati</taxon>
        <taxon>Pseudomonadota</taxon>
        <taxon>Alphaproteobacteria</taxon>
        <taxon>Hyphomicrobiales</taxon>
        <taxon>Rhizobiaceae</taxon>
        <taxon>Peteryoungia</taxon>
    </lineage>
</organism>
<evidence type="ECO:0000313" key="5">
    <source>
        <dbReference type="Proteomes" id="UP000308828"/>
    </source>
</evidence>
<evidence type="ECO:0000256" key="2">
    <source>
        <dbReference type="RuleBase" id="RU003750"/>
    </source>
</evidence>
<comment type="caution">
    <text evidence="4">The sequence shown here is derived from an EMBL/GenBank/DDBJ whole genome shotgun (WGS) entry which is preliminary data.</text>
</comment>
<evidence type="ECO:0000313" key="4">
    <source>
        <dbReference type="EMBL" id="THV23373.1"/>
    </source>
</evidence>
<gene>
    <name evidence="4" type="ORF">FAA97_12310</name>
</gene>
<dbReference type="InterPro" id="IPR000462">
    <property type="entry name" value="CDP-OH_P_trans"/>
</dbReference>
<dbReference type="GO" id="GO:0016780">
    <property type="term" value="F:phosphotransferase activity, for other substituted phosphate groups"/>
    <property type="evidence" value="ECO:0007669"/>
    <property type="project" value="InterPro"/>
</dbReference>
<dbReference type="Pfam" id="PF01066">
    <property type="entry name" value="CDP-OH_P_transf"/>
    <property type="match status" value="1"/>
</dbReference>
<feature type="transmembrane region" description="Helical" evidence="3">
    <location>
        <begin position="109"/>
        <end position="136"/>
    </location>
</feature>
<keyword evidence="5" id="KW-1185">Reference proteome</keyword>
<dbReference type="AlphaFoldDB" id="A0A4S8P003"/>
<keyword evidence="1 2" id="KW-0808">Transferase</keyword>
<evidence type="ECO:0000256" key="3">
    <source>
        <dbReference type="SAM" id="Phobius"/>
    </source>
</evidence>
<dbReference type="OrthoDB" id="9790577at2"/>
<comment type="similarity">
    <text evidence="2">Belongs to the CDP-alcohol phosphatidyltransferase class-I family.</text>
</comment>
<sequence length="205" mass="21668">MIDARILPLQKAALQPVAAFLADRHVKADHLSLLGFLMGLCAFAALAFGAWSTALLLILANRVLDGLDGAVARLQGPTERGAYLDIALDMVFYALIPLGFAVAEPAVNALPAAVLIVSFVGTGSSFLAFSAVAAKLGRKAPEFPTKGIYYAGGLAEGFETIVVFLAMCLFPGQFAIIAYAFAALCALTTVIRWRQGWLAFSEEPT</sequence>
<dbReference type="GO" id="GO:0008654">
    <property type="term" value="P:phospholipid biosynthetic process"/>
    <property type="evidence" value="ECO:0007669"/>
    <property type="project" value="InterPro"/>
</dbReference>
<dbReference type="InterPro" id="IPR043130">
    <property type="entry name" value="CDP-OH_PTrfase_TM_dom"/>
</dbReference>
<keyword evidence="3" id="KW-1133">Transmembrane helix</keyword>
<dbReference type="PROSITE" id="PS00379">
    <property type="entry name" value="CDP_ALCOHOL_P_TRANSF"/>
    <property type="match status" value="1"/>
</dbReference>
<feature type="transmembrane region" description="Helical" evidence="3">
    <location>
        <begin position="148"/>
        <end position="167"/>
    </location>
</feature>